<comment type="caution">
    <text evidence="1">The sequence shown here is derived from an EMBL/GenBank/DDBJ whole genome shotgun (WGS) entry which is preliminary data.</text>
</comment>
<sequence>MFIYESQAITQGGTGEVGRKVSSALPPPWLVTSQKSISSRHVFEYTARGQRDFVTPNYETHEWRSGPETEGAALVIIWLPGSLHPLTGRPGIAVPPETAALQVDSNLDDIFV</sequence>
<evidence type="ECO:0000313" key="2">
    <source>
        <dbReference type="Proteomes" id="UP000299102"/>
    </source>
</evidence>
<dbReference type="AlphaFoldDB" id="A0A4C1TSK1"/>
<proteinExistence type="predicted"/>
<gene>
    <name evidence="1" type="ORF">EVAR_101990_1</name>
</gene>
<accession>A0A4C1TSK1</accession>
<keyword evidence="2" id="KW-1185">Reference proteome</keyword>
<dbReference type="Proteomes" id="UP000299102">
    <property type="component" value="Unassembled WGS sequence"/>
</dbReference>
<reference evidence="1 2" key="1">
    <citation type="journal article" date="2019" name="Commun. Biol.">
        <title>The bagworm genome reveals a unique fibroin gene that provides high tensile strength.</title>
        <authorList>
            <person name="Kono N."/>
            <person name="Nakamura H."/>
            <person name="Ohtoshi R."/>
            <person name="Tomita M."/>
            <person name="Numata K."/>
            <person name="Arakawa K."/>
        </authorList>
    </citation>
    <scope>NUCLEOTIDE SEQUENCE [LARGE SCALE GENOMIC DNA]</scope>
</reference>
<dbReference type="EMBL" id="BGZK01000083">
    <property type="protein sequence ID" value="GBP16975.1"/>
    <property type="molecule type" value="Genomic_DNA"/>
</dbReference>
<organism evidence="1 2">
    <name type="scientific">Eumeta variegata</name>
    <name type="common">Bagworm moth</name>
    <name type="synonym">Eumeta japonica</name>
    <dbReference type="NCBI Taxonomy" id="151549"/>
    <lineage>
        <taxon>Eukaryota</taxon>
        <taxon>Metazoa</taxon>
        <taxon>Ecdysozoa</taxon>
        <taxon>Arthropoda</taxon>
        <taxon>Hexapoda</taxon>
        <taxon>Insecta</taxon>
        <taxon>Pterygota</taxon>
        <taxon>Neoptera</taxon>
        <taxon>Endopterygota</taxon>
        <taxon>Lepidoptera</taxon>
        <taxon>Glossata</taxon>
        <taxon>Ditrysia</taxon>
        <taxon>Tineoidea</taxon>
        <taxon>Psychidae</taxon>
        <taxon>Oiketicinae</taxon>
        <taxon>Eumeta</taxon>
    </lineage>
</organism>
<protein>
    <submittedName>
        <fullName evidence="1">Uncharacterized protein</fullName>
    </submittedName>
</protein>
<name>A0A4C1TSK1_EUMVA</name>
<evidence type="ECO:0000313" key="1">
    <source>
        <dbReference type="EMBL" id="GBP16975.1"/>
    </source>
</evidence>